<proteinExistence type="predicted"/>
<dbReference type="EMBL" id="CASHSV030000206">
    <property type="protein sequence ID" value="CAJ2652961.1"/>
    <property type="molecule type" value="Genomic_DNA"/>
</dbReference>
<reference evidence="1" key="1">
    <citation type="submission" date="2023-10" db="EMBL/GenBank/DDBJ databases">
        <authorList>
            <person name="Rodriguez Cubillos JULIANA M."/>
            <person name="De Vega J."/>
        </authorList>
    </citation>
    <scope>NUCLEOTIDE SEQUENCE</scope>
</reference>
<accession>A0ACB0K6U8</accession>
<name>A0ACB0K6U8_TRIPR</name>
<evidence type="ECO:0000313" key="1">
    <source>
        <dbReference type="EMBL" id="CAJ2652961.1"/>
    </source>
</evidence>
<keyword evidence="2" id="KW-1185">Reference proteome</keyword>
<comment type="caution">
    <text evidence="1">The sequence shown here is derived from an EMBL/GenBank/DDBJ whole genome shotgun (WGS) entry which is preliminary data.</text>
</comment>
<gene>
    <name evidence="1" type="ORF">MILVUS5_LOCUS20372</name>
</gene>
<evidence type="ECO:0000313" key="2">
    <source>
        <dbReference type="Proteomes" id="UP001177021"/>
    </source>
</evidence>
<sequence>MFCFKRVRKPAVAKQRTDRQAITEDQKPTHQTAGGVYNFSSKAAMETIDSARDDSVSLMISNPKMLDCCNCFKPLTIPVFQCDNGHIICSTCNPELRNKCPQCTLDISSKHCKAIENLLLSIGMPCPNTKYGCGEKISYLGNSKHGEECIHKPCHCPYLGCYFVGSSDSLTNHFNHKHGVSQIKFSYGYFFVVSLMSNDIVLQEQNDLTLFILKSSTMALGKAVNICCVGPNFPKSEYSYDIFARTEKCKLKFQSFAANVNRFVSTTFSSNFLMIPSDSSEPLKLQICINPPMMQIFIKGSNGKTIIVNVKSSDTVLNVKLEIHYRQNIPVQHQLLICEGRRLEDDMTLCHYNIKAESTLHLSLRNSHMCHAS</sequence>
<organism evidence="1 2">
    <name type="scientific">Trifolium pratense</name>
    <name type="common">Red clover</name>
    <dbReference type="NCBI Taxonomy" id="57577"/>
    <lineage>
        <taxon>Eukaryota</taxon>
        <taxon>Viridiplantae</taxon>
        <taxon>Streptophyta</taxon>
        <taxon>Embryophyta</taxon>
        <taxon>Tracheophyta</taxon>
        <taxon>Spermatophyta</taxon>
        <taxon>Magnoliopsida</taxon>
        <taxon>eudicotyledons</taxon>
        <taxon>Gunneridae</taxon>
        <taxon>Pentapetalae</taxon>
        <taxon>rosids</taxon>
        <taxon>fabids</taxon>
        <taxon>Fabales</taxon>
        <taxon>Fabaceae</taxon>
        <taxon>Papilionoideae</taxon>
        <taxon>50 kb inversion clade</taxon>
        <taxon>NPAAA clade</taxon>
        <taxon>Hologalegina</taxon>
        <taxon>IRL clade</taxon>
        <taxon>Trifolieae</taxon>
        <taxon>Trifolium</taxon>
    </lineage>
</organism>
<dbReference type="Proteomes" id="UP001177021">
    <property type="component" value="Unassembled WGS sequence"/>
</dbReference>
<protein>
    <submittedName>
        <fullName evidence="1">Uncharacterized protein</fullName>
    </submittedName>
</protein>